<keyword evidence="2" id="KW-1133">Transmembrane helix</keyword>
<reference evidence="3" key="1">
    <citation type="submission" date="2021-04" db="EMBL/GenBank/DDBJ databases">
        <authorList>
            <consortium name="Molecular Ecology Group"/>
        </authorList>
    </citation>
    <scope>NUCLEOTIDE SEQUENCE</scope>
</reference>
<dbReference type="OrthoDB" id="9997758at2759"/>
<evidence type="ECO:0000313" key="4">
    <source>
        <dbReference type="Proteomes" id="UP000678393"/>
    </source>
</evidence>
<keyword evidence="2" id="KW-0472">Membrane</keyword>
<keyword evidence="1" id="KW-0808">Transferase</keyword>
<dbReference type="Gene3D" id="3.90.550.20">
    <property type="match status" value="1"/>
</dbReference>
<sequence>MGLLQRLFLFKIFKTRKRNTRLITLLFGCAFFVGLHYILKWEAADSQAFFHNLDIKIPKNFVPVGIRERETFPSEGVPLIPKIIHQTWKDIHIPPEFEVWIKSWLEKHPDWEYWLWTDESARELIKDKYSHLLDMFDGYTEPIRRADALRYIVLYEYGGVYVDMDMEALSSLNPLILKYSCFIGQEPYEHPVIDTNFEQLLINALIGCRKGHPFIKLLVDNLLSFSIMWHYLDSTGPHFVTMIYRQFQSQNLLPADHKDGVYVAPSEYFYPTIDPAKLHYMFTRCSKESRLTKLQVKACINLKFKSVKENNYDPLSIAFANHHWFHTYLKNMLPSRRYKSIFDIVSRVKIYE</sequence>
<keyword evidence="4" id="KW-1185">Reference proteome</keyword>
<proteinExistence type="predicted"/>
<comment type="caution">
    <text evidence="3">The sequence shown here is derived from an EMBL/GenBank/DDBJ whole genome shotgun (WGS) entry which is preliminary data.</text>
</comment>
<dbReference type="InterPro" id="IPR029044">
    <property type="entry name" value="Nucleotide-diphossugar_trans"/>
</dbReference>
<organism evidence="3 4">
    <name type="scientific">Candidula unifasciata</name>
    <dbReference type="NCBI Taxonomy" id="100452"/>
    <lineage>
        <taxon>Eukaryota</taxon>
        <taxon>Metazoa</taxon>
        <taxon>Spiralia</taxon>
        <taxon>Lophotrochozoa</taxon>
        <taxon>Mollusca</taxon>
        <taxon>Gastropoda</taxon>
        <taxon>Heterobranchia</taxon>
        <taxon>Euthyneura</taxon>
        <taxon>Panpulmonata</taxon>
        <taxon>Eupulmonata</taxon>
        <taxon>Stylommatophora</taxon>
        <taxon>Helicina</taxon>
        <taxon>Helicoidea</taxon>
        <taxon>Geomitridae</taxon>
        <taxon>Candidula</taxon>
    </lineage>
</organism>
<dbReference type="PANTHER" id="PTHR32385">
    <property type="entry name" value="MANNOSYL PHOSPHORYLINOSITOL CERAMIDE SYNTHASE"/>
    <property type="match status" value="1"/>
</dbReference>
<accession>A0A8S3ZC79</accession>
<evidence type="ECO:0000313" key="3">
    <source>
        <dbReference type="EMBL" id="CAG5126819.1"/>
    </source>
</evidence>
<keyword evidence="2" id="KW-0812">Transmembrane</keyword>
<dbReference type="GO" id="GO:0000030">
    <property type="term" value="F:mannosyltransferase activity"/>
    <property type="evidence" value="ECO:0007669"/>
    <property type="project" value="TreeGrafter"/>
</dbReference>
<gene>
    <name evidence="3" type="ORF">CUNI_LOCUS12377</name>
</gene>
<dbReference type="InterPro" id="IPR007577">
    <property type="entry name" value="GlycoTrfase_DXD_sugar-bd_CS"/>
</dbReference>
<dbReference type="Pfam" id="PF04488">
    <property type="entry name" value="Gly_transf_sug"/>
    <property type="match status" value="1"/>
</dbReference>
<protein>
    <submittedName>
        <fullName evidence="3">Uncharacterized protein</fullName>
    </submittedName>
</protein>
<name>A0A8S3ZC79_9EUPU</name>
<dbReference type="AlphaFoldDB" id="A0A8S3ZC79"/>
<dbReference type="SUPFAM" id="SSF53448">
    <property type="entry name" value="Nucleotide-diphospho-sugar transferases"/>
    <property type="match status" value="1"/>
</dbReference>
<dbReference type="GO" id="GO:0051999">
    <property type="term" value="P:mannosyl-inositol phosphorylceramide biosynthetic process"/>
    <property type="evidence" value="ECO:0007669"/>
    <property type="project" value="TreeGrafter"/>
</dbReference>
<dbReference type="EMBL" id="CAJHNH020002463">
    <property type="protein sequence ID" value="CAG5126819.1"/>
    <property type="molecule type" value="Genomic_DNA"/>
</dbReference>
<dbReference type="InterPro" id="IPR051706">
    <property type="entry name" value="Glycosyltransferase_domain"/>
</dbReference>
<dbReference type="PANTHER" id="PTHR32385:SF15">
    <property type="entry name" value="INOSITOL PHOSPHOCERAMIDE MANNOSYLTRANSFERASE 1"/>
    <property type="match status" value="1"/>
</dbReference>
<evidence type="ECO:0000256" key="2">
    <source>
        <dbReference type="SAM" id="Phobius"/>
    </source>
</evidence>
<evidence type="ECO:0000256" key="1">
    <source>
        <dbReference type="ARBA" id="ARBA00022679"/>
    </source>
</evidence>
<feature type="transmembrane region" description="Helical" evidence="2">
    <location>
        <begin position="21"/>
        <end position="39"/>
    </location>
</feature>
<dbReference type="Proteomes" id="UP000678393">
    <property type="component" value="Unassembled WGS sequence"/>
</dbReference>
<dbReference type="GO" id="GO:0016020">
    <property type="term" value="C:membrane"/>
    <property type="evidence" value="ECO:0007669"/>
    <property type="project" value="GOC"/>
</dbReference>